<name>A0AAW1LS02_POPJA</name>
<evidence type="ECO:0000313" key="2">
    <source>
        <dbReference type="Proteomes" id="UP001458880"/>
    </source>
</evidence>
<dbReference type="Proteomes" id="UP001458880">
    <property type="component" value="Unassembled WGS sequence"/>
</dbReference>
<gene>
    <name evidence="1" type="ORF">QE152_g11285</name>
</gene>
<protein>
    <submittedName>
        <fullName evidence="1">Uncharacterized protein</fullName>
    </submittedName>
</protein>
<reference evidence="1 2" key="1">
    <citation type="journal article" date="2024" name="BMC Genomics">
        <title>De novo assembly and annotation of Popillia japonica's genome with initial clues to its potential as an invasive pest.</title>
        <authorList>
            <person name="Cucini C."/>
            <person name="Boschi S."/>
            <person name="Funari R."/>
            <person name="Cardaioli E."/>
            <person name="Iannotti N."/>
            <person name="Marturano G."/>
            <person name="Paoli F."/>
            <person name="Bruttini M."/>
            <person name="Carapelli A."/>
            <person name="Frati F."/>
            <person name="Nardi F."/>
        </authorList>
    </citation>
    <scope>NUCLEOTIDE SEQUENCE [LARGE SCALE GENOMIC DNA]</scope>
    <source>
        <strain evidence="1">DMR45628</strain>
    </source>
</reference>
<proteinExistence type="predicted"/>
<organism evidence="1 2">
    <name type="scientific">Popillia japonica</name>
    <name type="common">Japanese beetle</name>
    <dbReference type="NCBI Taxonomy" id="7064"/>
    <lineage>
        <taxon>Eukaryota</taxon>
        <taxon>Metazoa</taxon>
        <taxon>Ecdysozoa</taxon>
        <taxon>Arthropoda</taxon>
        <taxon>Hexapoda</taxon>
        <taxon>Insecta</taxon>
        <taxon>Pterygota</taxon>
        <taxon>Neoptera</taxon>
        <taxon>Endopterygota</taxon>
        <taxon>Coleoptera</taxon>
        <taxon>Polyphaga</taxon>
        <taxon>Scarabaeiformia</taxon>
        <taxon>Scarabaeidae</taxon>
        <taxon>Rutelinae</taxon>
        <taxon>Popillia</taxon>
    </lineage>
</organism>
<accession>A0AAW1LS02</accession>
<dbReference type="AlphaFoldDB" id="A0AAW1LS02"/>
<dbReference type="EMBL" id="JASPKY010000109">
    <property type="protein sequence ID" value="KAK9736783.1"/>
    <property type="molecule type" value="Genomic_DNA"/>
</dbReference>
<comment type="caution">
    <text evidence="1">The sequence shown here is derived from an EMBL/GenBank/DDBJ whole genome shotgun (WGS) entry which is preliminary data.</text>
</comment>
<sequence>MTAEEDERLAEPSTNEISWVTKARDRPGPVLHVSQHLLPDKTRRVPILTVNSYLKVADPICRLPLPTIYRLKALHLGDLLRIWVQAYATPPRGPLLDF</sequence>
<evidence type="ECO:0000313" key="1">
    <source>
        <dbReference type="EMBL" id="KAK9736783.1"/>
    </source>
</evidence>
<keyword evidence="2" id="KW-1185">Reference proteome</keyword>